<dbReference type="InterPro" id="IPR031322">
    <property type="entry name" value="Shikimate/glucono_kinase"/>
</dbReference>
<feature type="binding site" evidence="7">
    <location>
        <position position="49"/>
    </location>
    <ligand>
        <name>Mg(2+)</name>
        <dbReference type="ChEBI" id="CHEBI:18420"/>
    </ligand>
</feature>
<keyword evidence="6 7" id="KW-0057">Aromatic amino acid biosynthesis</keyword>
<comment type="caution">
    <text evidence="8">The sequence shown here is derived from an EMBL/GenBank/DDBJ whole genome shotgun (WGS) entry which is preliminary data.</text>
</comment>
<comment type="catalytic activity">
    <reaction evidence="7">
        <text>shikimate + ATP = 3-phosphoshikimate + ADP + H(+)</text>
        <dbReference type="Rhea" id="RHEA:13121"/>
        <dbReference type="ChEBI" id="CHEBI:15378"/>
        <dbReference type="ChEBI" id="CHEBI:30616"/>
        <dbReference type="ChEBI" id="CHEBI:36208"/>
        <dbReference type="ChEBI" id="CHEBI:145989"/>
        <dbReference type="ChEBI" id="CHEBI:456216"/>
        <dbReference type="EC" id="2.7.1.71"/>
    </reaction>
</comment>
<dbReference type="EMBL" id="JBBYXI010000004">
    <property type="protein sequence ID" value="MEN3931639.1"/>
    <property type="molecule type" value="Genomic_DNA"/>
</dbReference>
<evidence type="ECO:0000313" key="8">
    <source>
        <dbReference type="EMBL" id="MEN3931639.1"/>
    </source>
</evidence>
<dbReference type="Pfam" id="PF01202">
    <property type="entry name" value="SKI"/>
    <property type="match status" value="1"/>
</dbReference>
<feature type="binding site" evidence="7">
    <location>
        <position position="113"/>
    </location>
    <ligand>
        <name>substrate</name>
    </ligand>
</feature>
<comment type="subunit">
    <text evidence="7">Monomer.</text>
</comment>
<keyword evidence="7" id="KW-0479">Metal-binding</keyword>
<keyword evidence="5 7" id="KW-0067">ATP-binding</keyword>
<dbReference type="HAMAP" id="MF_00109">
    <property type="entry name" value="Shikimate_kinase"/>
    <property type="match status" value="1"/>
</dbReference>
<dbReference type="Gene3D" id="3.40.50.300">
    <property type="entry name" value="P-loop containing nucleotide triphosphate hydrolases"/>
    <property type="match status" value="1"/>
</dbReference>
<dbReference type="PANTHER" id="PTHR21087:SF16">
    <property type="entry name" value="SHIKIMATE KINASE 1, CHLOROPLASTIC"/>
    <property type="match status" value="1"/>
</dbReference>
<keyword evidence="9" id="KW-1185">Reference proteome</keyword>
<dbReference type="PANTHER" id="PTHR21087">
    <property type="entry name" value="SHIKIMATE KINASE"/>
    <property type="match status" value="1"/>
</dbReference>
<evidence type="ECO:0000256" key="4">
    <source>
        <dbReference type="ARBA" id="ARBA00022777"/>
    </source>
</evidence>
<dbReference type="EC" id="2.7.1.71" evidence="7"/>
<keyword evidence="7" id="KW-0963">Cytoplasm</keyword>
<sequence>MKQKRKISPVSARRSLRMRQVFNRRAERLRNQLGRRSIVLVGLMGAGKSTVGRRLAMRLGLPFLDADHEIETAAGMSIPDIFEIHGEDYFREGERRVIARILQEGPLVLATGGGAYMNEETRKAVSEKGVAVWLKADVDVLLERVSRRNNRPLLKQSDPKTILEKLTSERNPFYAMADVHIESREGPHDRVVSAIVRSLRHYLDKQEKPQS</sequence>
<keyword evidence="1 7" id="KW-0028">Amino-acid biosynthesis</keyword>
<dbReference type="GO" id="GO:0004765">
    <property type="term" value="F:shikimate kinase activity"/>
    <property type="evidence" value="ECO:0007669"/>
    <property type="project" value="UniProtKB-EC"/>
</dbReference>
<dbReference type="PRINTS" id="PR01100">
    <property type="entry name" value="SHIKIMTKNASE"/>
</dbReference>
<evidence type="ECO:0000256" key="5">
    <source>
        <dbReference type="ARBA" id="ARBA00022840"/>
    </source>
</evidence>
<feature type="binding site" evidence="7">
    <location>
        <position position="151"/>
    </location>
    <ligand>
        <name>ATP</name>
        <dbReference type="ChEBI" id="CHEBI:30616"/>
    </ligand>
</feature>
<dbReference type="RefSeq" id="WP_346337681.1">
    <property type="nucleotide sequence ID" value="NZ_JBBYXI010000004.1"/>
</dbReference>
<evidence type="ECO:0000256" key="2">
    <source>
        <dbReference type="ARBA" id="ARBA00022679"/>
    </source>
</evidence>
<keyword evidence="3 7" id="KW-0547">Nucleotide-binding</keyword>
<evidence type="ECO:0000256" key="6">
    <source>
        <dbReference type="ARBA" id="ARBA00023141"/>
    </source>
</evidence>
<dbReference type="InterPro" id="IPR000623">
    <property type="entry name" value="Shikimate_kinase/TSH1"/>
</dbReference>
<feature type="binding site" evidence="7">
    <location>
        <position position="67"/>
    </location>
    <ligand>
        <name>substrate</name>
    </ligand>
</feature>
<dbReference type="Proteomes" id="UP001418637">
    <property type="component" value="Unassembled WGS sequence"/>
</dbReference>
<comment type="subcellular location">
    <subcellularLocation>
        <location evidence="7">Cytoplasm</location>
    </subcellularLocation>
</comment>
<protein>
    <recommendedName>
        <fullName evidence="7">Shikimate kinase</fullName>
        <shortName evidence="7">SK</shortName>
        <ecNumber evidence="7">2.7.1.71</ecNumber>
    </recommendedName>
</protein>
<keyword evidence="4 7" id="KW-0418">Kinase</keyword>
<comment type="cofactor">
    <cofactor evidence="7">
        <name>Mg(2+)</name>
        <dbReference type="ChEBI" id="CHEBI:18420"/>
    </cofactor>
    <text evidence="7">Binds 1 Mg(2+) ion per subunit.</text>
</comment>
<comment type="pathway">
    <text evidence="7">Metabolic intermediate biosynthesis; chorismate biosynthesis; chorismate from D-erythrose 4-phosphate and phosphoenolpyruvate: step 5/7.</text>
</comment>
<comment type="similarity">
    <text evidence="7">Belongs to the shikimate kinase family.</text>
</comment>
<dbReference type="NCBIfam" id="NF010552">
    <property type="entry name" value="PRK13946.1"/>
    <property type="match status" value="1"/>
</dbReference>
<feature type="binding site" evidence="7">
    <location>
        <position position="91"/>
    </location>
    <ligand>
        <name>substrate</name>
    </ligand>
</feature>
<evidence type="ECO:0000256" key="1">
    <source>
        <dbReference type="ARBA" id="ARBA00022605"/>
    </source>
</evidence>
<feature type="binding site" evidence="7">
    <location>
        <position position="170"/>
    </location>
    <ligand>
        <name>substrate</name>
    </ligand>
</feature>
<dbReference type="InterPro" id="IPR027417">
    <property type="entry name" value="P-loop_NTPase"/>
</dbReference>
<gene>
    <name evidence="7" type="primary">aroK</name>
    <name evidence="8" type="ORF">WJT86_11300</name>
</gene>
<organism evidence="8 9">
    <name type="scientific">Hohaiivirga grylli</name>
    <dbReference type="NCBI Taxonomy" id="3133970"/>
    <lineage>
        <taxon>Bacteria</taxon>
        <taxon>Pseudomonadati</taxon>
        <taxon>Pseudomonadota</taxon>
        <taxon>Alphaproteobacteria</taxon>
        <taxon>Hyphomicrobiales</taxon>
        <taxon>Methylobacteriaceae</taxon>
        <taxon>Hohaiivirga</taxon>
    </lineage>
</organism>
<evidence type="ECO:0000256" key="3">
    <source>
        <dbReference type="ARBA" id="ARBA00022741"/>
    </source>
</evidence>
<comment type="caution">
    <text evidence="7">Lacks conserved residue(s) required for the propagation of feature annotation.</text>
</comment>
<name>A0ABV0BKY3_9HYPH</name>
<evidence type="ECO:0000313" key="9">
    <source>
        <dbReference type="Proteomes" id="UP001418637"/>
    </source>
</evidence>
<keyword evidence="7" id="KW-0460">Magnesium</keyword>
<dbReference type="SUPFAM" id="SSF52540">
    <property type="entry name" value="P-loop containing nucleoside triphosphate hydrolases"/>
    <property type="match status" value="1"/>
</dbReference>
<comment type="function">
    <text evidence="7">Catalyzes the specific phosphorylation of the 3-hydroxyl group of shikimic acid using ATP as a cosubstrate.</text>
</comment>
<evidence type="ECO:0000256" key="7">
    <source>
        <dbReference type="HAMAP-Rule" id="MF_00109"/>
    </source>
</evidence>
<dbReference type="CDD" id="cd00464">
    <property type="entry name" value="SK"/>
    <property type="match status" value="1"/>
</dbReference>
<reference evidence="8 9" key="1">
    <citation type="submission" date="2024-04" db="EMBL/GenBank/DDBJ databases">
        <title>A novel species isolated from cricket.</title>
        <authorList>
            <person name="Wang H.-C."/>
        </authorList>
    </citation>
    <scope>NUCLEOTIDE SEQUENCE [LARGE SCALE GENOMIC DNA]</scope>
    <source>
        <strain evidence="8 9">WL0021</strain>
    </source>
</reference>
<keyword evidence="2 7" id="KW-0808">Transferase</keyword>
<proteinExistence type="inferred from homology"/>
<accession>A0ABV0BKY3</accession>
<feature type="binding site" evidence="7">
    <location>
        <begin position="45"/>
        <end position="50"/>
    </location>
    <ligand>
        <name>ATP</name>
        <dbReference type="ChEBI" id="CHEBI:30616"/>
    </ligand>
</feature>